<keyword evidence="3" id="KW-0862">Zinc</keyword>
<dbReference type="EMBL" id="OC978193">
    <property type="protein sequence ID" value="CAG4634848.1"/>
    <property type="molecule type" value="Genomic_DNA"/>
</dbReference>
<reference evidence="7" key="1">
    <citation type="submission" date="2021-04" db="EMBL/GenBank/DDBJ databases">
        <authorList>
            <person name="Cornetti L."/>
        </authorList>
    </citation>
    <scope>NUCLEOTIDE SEQUENCE</scope>
</reference>
<dbReference type="InterPro" id="IPR013083">
    <property type="entry name" value="Znf_RING/FYVE/PHD"/>
</dbReference>
<dbReference type="PANTHER" id="PTHR13513:SF9">
    <property type="entry name" value="E3 UBIQUITIN-PROTEIN LIGASE UBR7-RELATED"/>
    <property type="match status" value="1"/>
</dbReference>
<evidence type="ECO:0000313" key="7">
    <source>
        <dbReference type="EMBL" id="CAG4634848.1"/>
    </source>
</evidence>
<dbReference type="GO" id="GO:0005737">
    <property type="term" value="C:cytoplasm"/>
    <property type="evidence" value="ECO:0007669"/>
    <property type="project" value="TreeGrafter"/>
</dbReference>
<feature type="region of interest" description="Disordered" evidence="5">
    <location>
        <begin position="1"/>
        <end position="42"/>
    </location>
</feature>
<dbReference type="GO" id="GO:0008270">
    <property type="term" value="F:zinc ion binding"/>
    <property type="evidence" value="ECO:0007669"/>
    <property type="project" value="UniProtKB-KW"/>
</dbReference>
<feature type="compositionally biased region" description="Polar residues" evidence="5">
    <location>
        <begin position="14"/>
        <end position="28"/>
    </location>
</feature>
<sequence length="385" mass="43616">MSEVNSSTEKDQEANSSTDKGCIPSSSCPILEDSGTDGEEDQGVTLVEVLEEQAQLEEDADAVLGGSDDKNCTYSLGYVKRQALYACITCMKNSNGKTQLAGVCLACSLDCHSSHEMVELYTKRNFCCDCGNSKFPSKCSLNPEKSEVNDKNHYNHNFNGLYCTCLKPYPDPHDTNPDDMVQCVICEDWLHGKHLGKAPPSDSDYSEMICDGCMTKHDFLSAYVDEPAVQVTDDAGKEKDSCQLEQWKKKDTTALVQATYWPEGWRQRLCRCTKCLEMYSTKKLEFLLDEQDTVEWYEQKGKSAGINRPSHNDQMMAALSSLDRIQQVEAITEYQSMSNELKEYLKKFADSKKVVRSEDITEFFSKLKERKRQKEEKKNTRFSPK</sequence>
<feature type="domain" description="UBR-type" evidence="6">
    <location>
        <begin position="70"/>
        <end position="144"/>
    </location>
</feature>
<dbReference type="InterPro" id="IPR040204">
    <property type="entry name" value="UBR7"/>
</dbReference>
<dbReference type="PROSITE" id="PS51157">
    <property type="entry name" value="ZF_UBR"/>
    <property type="match status" value="1"/>
</dbReference>
<dbReference type="InterPro" id="IPR003126">
    <property type="entry name" value="Znf_UBR"/>
</dbReference>
<dbReference type="Pfam" id="PF02207">
    <property type="entry name" value="zf-UBR"/>
    <property type="match status" value="1"/>
</dbReference>
<dbReference type="CDD" id="cd19677">
    <property type="entry name" value="UBR-box_UBR7"/>
    <property type="match status" value="1"/>
</dbReference>
<keyword evidence="2" id="KW-0863">Zinc-finger</keyword>
<dbReference type="InterPro" id="IPR047506">
    <property type="entry name" value="UBR7-like_UBR-box"/>
</dbReference>
<feature type="zinc finger region" description="UBR-type" evidence="4">
    <location>
        <begin position="70"/>
        <end position="144"/>
    </location>
</feature>
<proteinExistence type="predicted"/>
<dbReference type="CDD" id="cd15542">
    <property type="entry name" value="PHD_UBR7"/>
    <property type="match status" value="1"/>
</dbReference>
<gene>
    <name evidence="7" type="primary">EOG090X07TK</name>
</gene>
<dbReference type="GO" id="GO:0061630">
    <property type="term" value="F:ubiquitin protein ligase activity"/>
    <property type="evidence" value="ECO:0007669"/>
    <property type="project" value="InterPro"/>
</dbReference>
<evidence type="ECO:0000256" key="3">
    <source>
        <dbReference type="ARBA" id="ARBA00022833"/>
    </source>
</evidence>
<dbReference type="InterPro" id="IPR011011">
    <property type="entry name" value="Znf_FYVE_PHD"/>
</dbReference>
<evidence type="ECO:0000256" key="2">
    <source>
        <dbReference type="ARBA" id="ARBA00022771"/>
    </source>
</evidence>
<dbReference type="Gene3D" id="3.30.40.10">
    <property type="entry name" value="Zinc/RING finger domain, C3HC4 (zinc finger)"/>
    <property type="match status" value="1"/>
</dbReference>
<evidence type="ECO:0000256" key="5">
    <source>
        <dbReference type="SAM" id="MobiDB-lite"/>
    </source>
</evidence>
<dbReference type="SUPFAM" id="SSF57903">
    <property type="entry name" value="FYVE/PHD zinc finger"/>
    <property type="match status" value="1"/>
</dbReference>
<evidence type="ECO:0000259" key="6">
    <source>
        <dbReference type="PROSITE" id="PS51157"/>
    </source>
</evidence>
<evidence type="ECO:0000256" key="4">
    <source>
        <dbReference type="PROSITE-ProRule" id="PRU00508"/>
    </source>
</evidence>
<dbReference type="PANTHER" id="PTHR13513">
    <property type="entry name" value="E3 UBIQUITIN-PROTEIN LIGASE UBR7"/>
    <property type="match status" value="1"/>
</dbReference>
<name>A0A9N6WS24_9CRUS</name>
<dbReference type="AlphaFoldDB" id="A0A9N6WS24"/>
<dbReference type="SMART" id="SM00396">
    <property type="entry name" value="ZnF_UBR1"/>
    <property type="match status" value="1"/>
</dbReference>
<keyword evidence="1" id="KW-0479">Metal-binding</keyword>
<organism evidence="7">
    <name type="scientific">Alona affinis</name>
    <dbReference type="NCBI Taxonomy" id="381656"/>
    <lineage>
        <taxon>Eukaryota</taxon>
        <taxon>Metazoa</taxon>
        <taxon>Ecdysozoa</taxon>
        <taxon>Arthropoda</taxon>
        <taxon>Crustacea</taxon>
        <taxon>Branchiopoda</taxon>
        <taxon>Diplostraca</taxon>
        <taxon>Cladocera</taxon>
        <taxon>Anomopoda</taxon>
        <taxon>Chydoridae</taxon>
        <taxon>Alona</taxon>
    </lineage>
</organism>
<evidence type="ECO:0000256" key="1">
    <source>
        <dbReference type="ARBA" id="ARBA00022723"/>
    </source>
</evidence>
<protein>
    <submittedName>
        <fullName evidence="7">EOG090X07TK</fullName>
    </submittedName>
</protein>
<accession>A0A9N6WS24</accession>